<dbReference type="Proteomes" id="UP000193588">
    <property type="component" value="Unassembled WGS sequence"/>
</dbReference>
<evidence type="ECO:0000256" key="1">
    <source>
        <dbReference type="ARBA" id="ARBA00004328"/>
    </source>
</evidence>
<evidence type="ECO:0000259" key="3">
    <source>
        <dbReference type="Pfam" id="PF05065"/>
    </source>
</evidence>
<dbReference type="InterPro" id="IPR054612">
    <property type="entry name" value="Phage_capsid-like_C"/>
</dbReference>
<comment type="caution">
    <text evidence="4">The sequence shown here is derived from an EMBL/GenBank/DDBJ whole genome shotgun (WGS) entry which is preliminary data.</text>
</comment>
<protein>
    <submittedName>
        <fullName evidence="4">Phage major capsid protein</fullName>
    </submittedName>
</protein>
<gene>
    <name evidence="4" type="ORF">B9D04_00200</name>
</gene>
<feature type="compositionally biased region" description="Acidic residues" evidence="2">
    <location>
        <begin position="88"/>
        <end position="106"/>
    </location>
</feature>
<dbReference type="InterPro" id="IPR024455">
    <property type="entry name" value="Phage_capsid"/>
</dbReference>
<evidence type="ECO:0000313" key="4">
    <source>
        <dbReference type="EMBL" id="OSP90563.1"/>
    </source>
</evidence>
<organism evidence="4 5">
    <name type="scientific">Weissella cibaria</name>
    <dbReference type="NCBI Taxonomy" id="137591"/>
    <lineage>
        <taxon>Bacteria</taxon>
        <taxon>Bacillati</taxon>
        <taxon>Bacillota</taxon>
        <taxon>Bacilli</taxon>
        <taxon>Lactobacillales</taxon>
        <taxon>Lactobacillaceae</taxon>
        <taxon>Weissella</taxon>
    </lineage>
</organism>
<reference evidence="4 5" key="1">
    <citation type="submission" date="2017-04" db="EMBL/GenBank/DDBJ databases">
        <title>The genome sequence of Weissella cibaria isolated from wild Drosophila.</title>
        <authorList>
            <person name="Ricks N.J."/>
            <person name="Carroll C."/>
            <person name="Walters A."/>
            <person name="Newell P.D."/>
            <person name="Chaston J.M."/>
        </authorList>
    </citation>
    <scope>NUCLEOTIDE SEQUENCE [LARGE SCALE GENOMIC DNA]</scope>
    <source>
        <strain evidence="4 5">DmW_103</strain>
    </source>
</reference>
<dbReference type="NCBIfam" id="TIGR01554">
    <property type="entry name" value="major_cap_HK97"/>
    <property type="match status" value="1"/>
</dbReference>
<evidence type="ECO:0000313" key="5">
    <source>
        <dbReference type="Proteomes" id="UP000193588"/>
    </source>
</evidence>
<feature type="compositionally biased region" description="Acidic residues" evidence="2">
    <location>
        <begin position="71"/>
        <end position="80"/>
    </location>
</feature>
<name>A0A1X4JPF0_9LACO</name>
<dbReference type="RefSeq" id="WP_085636861.1">
    <property type="nucleotide sequence ID" value="NZ_JARXOD010000014.1"/>
</dbReference>
<dbReference type="AlphaFoldDB" id="A0A1X4JPF0"/>
<feature type="domain" description="Phage capsid-like C-terminal" evidence="3">
    <location>
        <begin position="162"/>
        <end position="346"/>
    </location>
</feature>
<evidence type="ECO:0000256" key="2">
    <source>
        <dbReference type="SAM" id="MobiDB-lite"/>
    </source>
</evidence>
<dbReference type="EMBL" id="NDXJ01000001">
    <property type="protein sequence ID" value="OSP90563.1"/>
    <property type="molecule type" value="Genomic_DNA"/>
</dbReference>
<dbReference type="Pfam" id="PF05065">
    <property type="entry name" value="Phage_capsid"/>
    <property type="match status" value="1"/>
</dbReference>
<dbReference type="SUPFAM" id="SSF56563">
    <property type="entry name" value="Major capsid protein gp5"/>
    <property type="match status" value="1"/>
</dbReference>
<comment type="subcellular location">
    <subcellularLocation>
        <location evidence="1">Virion</location>
    </subcellularLocation>
</comment>
<proteinExistence type="predicted"/>
<sequence length="431" mass="47148">MNKIAELKGDLATKQQVLNDKKIEVRAFVDDADKTTDEVKAGMSDIKDKEAEIEKLKEEIAVLEQAAGLETTEEDADEKETEQRADDPDNVEEPSDDELGADEDTDTETRNGEGIMKVNVVDAKNTTEQAFETFLKTGEKRDVTGLALSDGAVIIPETILPAEHEENQFPRLGQLIRNVTVKTTTGKLPVFDNTKDTLKAHTEYSATAVNKASTITPVKWDLQTYTGAYVFSQELISDSAYDWQGELQGQLIELRDNTDDGLIMTALTTGITPVVSEDFVADLKTALNVNLKPADKKKASIVLSQSAYNALDQIKDDMGRPMLQPSIASATGELVLGKQVIVVEDTLFPKAKEGDINAIVAPLKKAVINFKLAEITGQFQDTHDIWYKQLGIFLRENVVQARKDVIINIKGSQEAVNASAGSNTTDGDTAK</sequence>
<feature type="region of interest" description="Disordered" evidence="2">
    <location>
        <begin position="64"/>
        <end position="115"/>
    </location>
</feature>
<accession>A0A1X4JPF0</accession>